<dbReference type="EMBL" id="BMAU01021305">
    <property type="protein sequence ID" value="GFY11471.1"/>
    <property type="molecule type" value="Genomic_DNA"/>
</dbReference>
<dbReference type="AlphaFoldDB" id="A0A8X6SE12"/>
<evidence type="ECO:0000313" key="1">
    <source>
        <dbReference type="EMBL" id="GFY11471.1"/>
    </source>
</evidence>
<reference evidence="1" key="1">
    <citation type="submission" date="2020-08" db="EMBL/GenBank/DDBJ databases">
        <title>Multicomponent nature underlies the extraordinary mechanical properties of spider dragline silk.</title>
        <authorList>
            <person name="Kono N."/>
            <person name="Nakamura H."/>
            <person name="Mori M."/>
            <person name="Yoshida Y."/>
            <person name="Ohtoshi R."/>
            <person name="Malay A.D."/>
            <person name="Moran D.A.P."/>
            <person name="Tomita M."/>
            <person name="Numata K."/>
            <person name="Arakawa K."/>
        </authorList>
    </citation>
    <scope>NUCLEOTIDE SEQUENCE</scope>
</reference>
<dbReference type="Proteomes" id="UP000887159">
    <property type="component" value="Unassembled WGS sequence"/>
</dbReference>
<protein>
    <submittedName>
        <fullName evidence="1">Uncharacterized protein</fullName>
    </submittedName>
</protein>
<gene>
    <name evidence="1" type="ORF">TNCV_3183091</name>
</gene>
<keyword evidence="2" id="KW-1185">Reference proteome</keyword>
<evidence type="ECO:0000313" key="2">
    <source>
        <dbReference type="Proteomes" id="UP000887159"/>
    </source>
</evidence>
<name>A0A8X6SE12_TRICX</name>
<accession>A0A8X6SE12</accession>
<proteinExistence type="predicted"/>
<sequence>MVTSELLTISQREQNIDLVPGCFAACSVIRNGSLAGKERNYCDASPINEFFPLCPLKGRINLNDRSSCDSMELGSCGDFISYDDAGQGSEQVNACVGFSFIGLRMLCAYCI</sequence>
<comment type="caution">
    <text evidence="1">The sequence shown here is derived from an EMBL/GenBank/DDBJ whole genome shotgun (WGS) entry which is preliminary data.</text>
</comment>
<organism evidence="1 2">
    <name type="scientific">Trichonephila clavipes</name>
    <name type="common">Golden silk orbweaver</name>
    <name type="synonym">Nephila clavipes</name>
    <dbReference type="NCBI Taxonomy" id="2585209"/>
    <lineage>
        <taxon>Eukaryota</taxon>
        <taxon>Metazoa</taxon>
        <taxon>Ecdysozoa</taxon>
        <taxon>Arthropoda</taxon>
        <taxon>Chelicerata</taxon>
        <taxon>Arachnida</taxon>
        <taxon>Araneae</taxon>
        <taxon>Araneomorphae</taxon>
        <taxon>Entelegynae</taxon>
        <taxon>Araneoidea</taxon>
        <taxon>Nephilidae</taxon>
        <taxon>Trichonephila</taxon>
    </lineage>
</organism>